<gene>
    <name evidence="1" type="ORF">GCM10023261_05130</name>
</gene>
<comment type="caution">
    <text evidence="1">The sequence shown here is derived from an EMBL/GenBank/DDBJ whole genome shotgun (WGS) entry which is preliminary data.</text>
</comment>
<evidence type="ECO:0000313" key="1">
    <source>
        <dbReference type="EMBL" id="GAA5105573.1"/>
    </source>
</evidence>
<sequence length="308" mass="37383">MNDYEEQFELLQEQKNREIEIYKEQITKWDRSLLKKAQKISQKWIKQWNKEIRQWEKDILRIKDPIMIGEDYEHHHPIIKDICTQGYKEIPFLYKKALETEPSAEHCEKINVFKKHIAFKKSYLKTMRLMKKNGIVIEKIVDPLTEKTCHKSTMFLLHWWLYVVDDMIIAEYEKQALHGFYKNDKSLDIYWDEMSKNTEYEGIEEILKLWHLPPKYECLVGIKKYLLTLLYDISDDYRIARKMFIHYKRLFEAVTEGYIALDEDCSADEVKWRLNEYKEKDNLQNSEDIPTFERAYQLGAIERIKSML</sequence>
<dbReference type="EMBL" id="BAABIZ010000003">
    <property type="protein sequence ID" value="GAA5105573.1"/>
    <property type="molecule type" value="Genomic_DNA"/>
</dbReference>
<dbReference type="RefSeq" id="WP_345114753.1">
    <property type="nucleotide sequence ID" value="NZ_BAABIZ010000003.1"/>
</dbReference>
<reference evidence="2" key="1">
    <citation type="journal article" date="2019" name="Int. J. Syst. Evol. Microbiol.">
        <title>The Global Catalogue of Microorganisms (GCM) 10K type strain sequencing project: providing services to taxonomists for standard genome sequencing and annotation.</title>
        <authorList>
            <consortium name="The Broad Institute Genomics Platform"/>
            <consortium name="The Broad Institute Genome Sequencing Center for Infectious Disease"/>
            <person name="Wu L."/>
            <person name="Ma J."/>
        </authorList>
    </citation>
    <scope>NUCLEOTIDE SEQUENCE [LARGE SCALE GENOMIC DNA]</scope>
    <source>
        <strain evidence="2">JCM 17712</strain>
    </source>
</reference>
<keyword evidence="2" id="KW-1185">Reference proteome</keyword>
<protein>
    <submittedName>
        <fullName evidence="1">Uncharacterized protein</fullName>
    </submittedName>
</protein>
<dbReference type="Proteomes" id="UP001500864">
    <property type="component" value="Unassembled WGS sequence"/>
</dbReference>
<proteinExistence type="predicted"/>
<accession>A0ABP9N1Z7</accession>
<organism evidence="1 2">
    <name type="scientific">Bartonella jaculi</name>
    <dbReference type="NCBI Taxonomy" id="686226"/>
    <lineage>
        <taxon>Bacteria</taxon>
        <taxon>Pseudomonadati</taxon>
        <taxon>Pseudomonadota</taxon>
        <taxon>Alphaproteobacteria</taxon>
        <taxon>Hyphomicrobiales</taxon>
        <taxon>Bartonellaceae</taxon>
        <taxon>Bartonella</taxon>
    </lineage>
</organism>
<evidence type="ECO:0000313" key="2">
    <source>
        <dbReference type="Proteomes" id="UP001500864"/>
    </source>
</evidence>
<name>A0ABP9N1Z7_9HYPH</name>